<evidence type="ECO:0000313" key="3">
    <source>
        <dbReference type="Proteomes" id="UP000032232"/>
    </source>
</evidence>
<evidence type="ECO:0000313" key="2">
    <source>
        <dbReference type="EMBL" id="KIT15444.1"/>
    </source>
</evidence>
<dbReference type="InterPro" id="IPR002575">
    <property type="entry name" value="Aminoglycoside_PTrfase"/>
</dbReference>
<dbReference type="InterPro" id="IPR011009">
    <property type="entry name" value="Kinase-like_dom_sf"/>
</dbReference>
<dbReference type="STRING" id="935700.jaqu_28780"/>
<name>A0A0D1ECJ5_9RHOB</name>
<keyword evidence="2" id="KW-0808">Transferase</keyword>
<accession>A0A0D1ECJ5</accession>
<sequence>MSDSDRIHGFLARAGLADTPRRPLAGDASARRYERVGHYVLMDAPQGSGEDVRPFVKIAARLEEAGLSVPKVHLADETNGLLLLEDLGDTLYSSHLVRHPGEESLLYATAAGALARLQNVPCGDLPDYVSAMADLACLSVDWYAPGAIPRKTLEAAMAAALADLPEGRVLVHRDFHADNLIWMPDRDGAARVGLLDFQDAMAGPPDYDLASLVRDARRVVSASAEEAAITRYRAISGRGEAEVTRGMAICSAQRNLRILGVFARLCLRDGKTRYVDFIPRTWALLQEDLQHPSLSGLAEAVGELPAPSKARLDALRAGAGRGSP</sequence>
<proteinExistence type="predicted"/>
<dbReference type="GO" id="GO:0016740">
    <property type="term" value="F:transferase activity"/>
    <property type="evidence" value="ECO:0007669"/>
    <property type="project" value="UniProtKB-KW"/>
</dbReference>
<gene>
    <name evidence="2" type="ORF">jaqu_28780</name>
</gene>
<comment type="caution">
    <text evidence="2">The sequence shown here is derived from an EMBL/GenBank/DDBJ whole genome shotgun (WGS) entry which is preliminary data.</text>
</comment>
<organism evidence="2 3">
    <name type="scientific">Jannaschia aquimarina</name>
    <dbReference type="NCBI Taxonomy" id="935700"/>
    <lineage>
        <taxon>Bacteria</taxon>
        <taxon>Pseudomonadati</taxon>
        <taxon>Pseudomonadota</taxon>
        <taxon>Alphaproteobacteria</taxon>
        <taxon>Rhodobacterales</taxon>
        <taxon>Roseobacteraceae</taxon>
        <taxon>Jannaschia</taxon>
    </lineage>
</organism>
<dbReference type="Pfam" id="PF01636">
    <property type="entry name" value="APH"/>
    <property type="match status" value="1"/>
</dbReference>
<dbReference type="RefSeq" id="WP_043919662.1">
    <property type="nucleotide sequence ID" value="NZ_FZPF01000008.1"/>
</dbReference>
<dbReference type="PATRIC" id="fig|935700.4.peg.2978"/>
<evidence type="ECO:0000259" key="1">
    <source>
        <dbReference type="Pfam" id="PF01636"/>
    </source>
</evidence>
<reference evidence="2 3" key="1">
    <citation type="submission" date="2015-02" db="EMBL/GenBank/DDBJ databases">
        <title>Genome Sequence of Jannaschia aquimarina DSM28248, a member of the Roseobacter clade.</title>
        <authorList>
            <person name="Voget S."/>
            <person name="Daniel R."/>
        </authorList>
    </citation>
    <scope>NUCLEOTIDE SEQUENCE [LARGE SCALE GENOMIC DNA]</scope>
    <source>
        <strain evidence="2 3">GSW-M26</strain>
    </source>
</reference>
<keyword evidence="3" id="KW-1185">Reference proteome</keyword>
<dbReference type="Gene3D" id="3.30.200.20">
    <property type="entry name" value="Phosphorylase Kinase, domain 1"/>
    <property type="match status" value="1"/>
</dbReference>
<dbReference type="EMBL" id="JYFE01000050">
    <property type="protein sequence ID" value="KIT15444.1"/>
    <property type="molecule type" value="Genomic_DNA"/>
</dbReference>
<feature type="domain" description="Aminoglycoside phosphotransferase" evidence="1">
    <location>
        <begin position="22"/>
        <end position="236"/>
    </location>
</feature>
<dbReference type="Proteomes" id="UP000032232">
    <property type="component" value="Unassembled WGS sequence"/>
</dbReference>
<dbReference type="Gene3D" id="3.90.1200.10">
    <property type="match status" value="1"/>
</dbReference>
<protein>
    <submittedName>
        <fullName evidence="2">Phosphotransferase enzyme family protein</fullName>
    </submittedName>
</protein>
<dbReference type="SUPFAM" id="SSF56112">
    <property type="entry name" value="Protein kinase-like (PK-like)"/>
    <property type="match status" value="1"/>
</dbReference>
<dbReference type="AlphaFoldDB" id="A0A0D1ECJ5"/>